<accession>A0A2I7SG85</accession>
<name>A0A2I7SG85_9FLAO</name>
<proteinExistence type="predicted"/>
<gene>
    <name evidence="1" type="ORF">C1A40_05285</name>
</gene>
<dbReference type="AlphaFoldDB" id="A0A2I7SG85"/>
<dbReference type="Gene3D" id="2.180.10.10">
    <property type="entry name" value="RHS repeat-associated core"/>
    <property type="match status" value="1"/>
</dbReference>
<evidence type="ECO:0000313" key="2">
    <source>
        <dbReference type="Proteomes" id="UP000236592"/>
    </source>
</evidence>
<evidence type="ECO:0008006" key="3">
    <source>
        <dbReference type="Google" id="ProtNLM"/>
    </source>
</evidence>
<dbReference type="RefSeq" id="WP_102994981.1">
    <property type="nucleotide sequence ID" value="NZ_CP025938.1"/>
</dbReference>
<dbReference type="EMBL" id="CP025938">
    <property type="protein sequence ID" value="AUS04917.1"/>
    <property type="molecule type" value="Genomic_DNA"/>
</dbReference>
<keyword evidence="2" id="KW-1185">Reference proteome</keyword>
<dbReference type="OrthoDB" id="2972467at2"/>
<sequence length="369" mass="41956">MNTLQNIANNTIPKSLFLASCKAETIFWNSNVTTTSNPPYQYHFGMPMPGRNANSGDYRYGFQNQESDDEVLGSKNLIDYKFRKYDARIVRMWSPDPLAKSFPWNSPYAFSENRPIDAIELEGAEKYDYRMTMSSQGEIKMELQSTTDIIDKVIVGYRTVSYGADIQVPIYETRINQRQQYVVNGSNASLSTVQELQGTKTPAPLVQAGMDKIKSDYALNGGQFSENYNVAFGRFLFEQSFKSVKQSDYVKAATDVWETVDTETWKNGSTLFFLYDNFVRQNDNTGHDKLLHFTASAYYTMKYGPKTSYTLGWSKEAFKDWLPGVFGIGEGWDSNDMRANQDGINYGNTVNNAVENNTGEFEFCSDECE</sequence>
<protein>
    <recommendedName>
        <fullName evidence="3">RHS repeat-associated core domain-containing protein</fullName>
    </recommendedName>
</protein>
<dbReference type="KEGG" id="taj:C1A40_05285"/>
<organism evidence="1 2">
    <name type="scientific">Pseudotamlana carrageenivorans</name>
    <dbReference type="NCBI Taxonomy" id="2069432"/>
    <lineage>
        <taxon>Bacteria</taxon>
        <taxon>Pseudomonadati</taxon>
        <taxon>Bacteroidota</taxon>
        <taxon>Flavobacteriia</taxon>
        <taxon>Flavobacteriales</taxon>
        <taxon>Flavobacteriaceae</taxon>
        <taxon>Pseudotamlana</taxon>
    </lineage>
</organism>
<evidence type="ECO:0000313" key="1">
    <source>
        <dbReference type="EMBL" id="AUS04917.1"/>
    </source>
</evidence>
<dbReference type="Proteomes" id="UP000236592">
    <property type="component" value="Chromosome"/>
</dbReference>
<reference evidence="2" key="1">
    <citation type="submission" date="2018-01" db="EMBL/GenBank/DDBJ databases">
        <title>Complete genome of Tamlana sp. UJ94.</title>
        <authorList>
            <person name="Jung J."/>
            <person name="Chung D."/>
            <person name="Bae S.S."/>
            <person name="Baek K."/>
        </authorList>
    </citation>
    <scope>NUCLEOTIDE SEQUENCE [LARGE SCALE GENOMIC DNA]</scope>
    <source>
        <strain evidence="2">UJ94</strain>
    </source>
</reference>